<reference evidence="4 5" key="3">
    <citation type="submission" date="2023-06" db="EMBL/GenBank/DDBJ databases">
        <authorList>
            <person name="Zeman M."/>
            <person name="Kubasova T."/>
            <person name="Jahodarova E."/>
            <person name="Nykrynova M."/>
            <person name="Rychlik I."/>
        </authorList>
    </citation>
    <scope>NUCLEOTIDE SEQUENCE [LARGE SCALE GENOMIC DNA]</scope>
    <source>
        <strain evidence="4 5">ET39</strain>
    </source>
</reference>
<accession>A0ABT7UCJ2</accession>
<dbReference type="Gene3D" id="3.40.50.300">
    <property type="entry name" value="P-loop containing nucleotide triphosphate hydrolases"/>
    <property type="match status" value="1"/>
</dbReference>
<keyword evidence="1" id="KW-0547">Nucleotide-binding</keyword>
<dbReference type="SMART" id="SM00382">
    <property type="entry name" value="AAA"/>
    <property type="match status" value="1"/>
</dbReference>
<protein>
    <submittedName>
        <fullName evidence="4">Replication-associated recombination protein A</fullName>
    </submittedName>
</protein>
<dbReference type="Gene3D" id="1.20.272.10">
    <property type="match status" value="1"/>
</dbReference>
<dbReference type="Gene3D" id="1.10.3710.10">
    <property type="entry name" value="DNA polymerase III clamp loader subunits, C-terminal domain"/>
    <property type="match status" value="1"/>
</dbReference>
<dbReference type="InterPro" id="IPR008921">
    <property type="entry name" value="DNA_pol3_clamp-load_cplx_C"/>
</dbReference>
<dbReference type="Pfam" id="PF12002">
    <property type="entry name" value="MgsA_C"/>
    <property type="match status" value="1"/>
</dbReference>
<dbReference type="Gene3D" id="1.10.8.60">
    <property type="match status" value="1"/>
</dbReference>
<dbReference type="InterPro" id="IPR051314">
    <property type="entry name" value="AAA_ATPase_RarA/MGS1/WRNIP1"/>
</dbReference>
<gene>
    <name evidence="4" type="ORF">QUV96_06790</name>
</gene>
<dbReference type="RefSeq" id="WP_289607800.1">
    <property type="nucleotide sequence ID" value="NZ_JAUDCG010000025.1"/>
</dbReference>
<dbReference type="InterPro" id="IPR027417">
    <property type="entry name" value="P-loop_NTPase"/>
</dbReference>
<dbReference type="Pfam" id="PF05496">
    <property type="entry name" value="RuvB_N"/>
    <property type="match status" value="1"/>
</dbReference>
<dbReference type="CDD" id="cd18139">
    <property type="entry name" value="HLD_clamp_RarA"/>
    <property type="match status" value="1"/>
</dbReference>
<dbReference type="SUPFAM" id="SSF48019">
    <property type="entry name" value="post-AAA+ oligomerization domain-like"/>
    <property type="match status" value="1"/>
</dbReference>
<keyword evidence="5" id="KW-1185">Reference proteome</keyword>
<dbReference type="InterPro" id="IPR003593">
    <property type="entry name" value="AAA+_ATPase"/>
</dbReference>
<proteinExistence type="predicted"/>
<dbReference type="EMBL" id="JAUDCG010000025">
    <property type="protein sequence ID" value="MDM8157340.1"/>
    <property type="molecule type" value="Genomic_DNA"/>
</dbReference>
<dbReference type="InterPro" id="IPR008824">
    <property type="entry name" value="RuvB-like_N"/>
</dbReference>
<name>A0ABT7UCJ2_9FIRM</name>
<evidence type="ECO:0000259" key="3">
    <source>
        <dbReference type="SMART" id="SM00382"/>
    </source>
</evidence>
<dbReference type="InterPro" id="IPR021886">
    <property type="entry name" value="MgsA_C"/>
</dbReference>
<dbReference type="Pfam" id="PF16193">
    <property type="entry name" value="AAA_assoc_2"/>
    <property type="match status" value="1"/>
</dbReference>
<organism evidence="4 5">
    <name type="scientific">Amedibacillus dolichus</name>
    <dbReference type="NCBI Taxonomy" id="31971"/>
    <lineage>
        <taxon>Bacteria</taxon>
        <taxon>Bacillati</taxon>
        <taxon>Bacillota</taxon>
        <taxon>Erysipelotrichia</taxon>
        <taxon>Erysipelotrichales</taxon>
        <taxon>Erysipelotrichaceae</taxon>
        <taxon>Amedibacillus</taxon>
    </lineage>
</organism>
<dbReference type="SUPFAM" id="SSF52540">
    <property type="entry name" value="P-loop containing nucleoside triphosphate hydrolases"/>
    <property type="match status" value="1"/>
</dbReference>
<dbReference type="Proteomes" id="UP001529340">
    <property type="component" value="Unassembled WGS sequence"/>
</dbReference>
<evidence type="ECO:0000256" key="2">
    <source>
        <dbReference type="ARBA" id="ARBA00022840"/>
    </source>
</evidence>
<evidence type="ECO:0000313" key="5">
    <source>
        <dbReference type="Proteomes" id="UP001529340"/>
    </source>
</evidence>
<dbReference type="CDD" id="cd00009">
    <property type="entry name" value="AAA"/>
    <property type="match status" value="1"/>
</dbReference>
<evidence type="ECO:0000256" key="1">
    <source>
        <dbReference type="ARBA" id="ARBA00022741"/>
    </source>
</evidence>
<keyword evidence="2" id="KW-0067">ATP-binding</keyword>
<feature type="domain" description="AAA+ ATPase" evidence="3">
    <location>
        <begin position="38"/>
        <end position="150"/>
    </location>
</feature>
<comment type="caution">
    <text evidence="4">The sequence shown here is derived from an EMBL/GenBank/DDBJ whole genome shotgun (WGS) entry which is preliminary data.</text>
</comment>
<dbReference type="PANTHER" id="PTHR13779">
    <property type="entry name" value="WERNER HELICASE-INTERACTING PROTEIN 1 FAMILY MEMBER"/>
    <property type="match status" value="1"/>
</dbReference>
<reference evidence="5" key="2">
    <citation type="submission" date="2023-06" db="EMBL/GenBank/DDBJ databases">
        <title>Identification and characterization of horizontal gene transfer across gut microbiota members of farm animals based on homology search.</title>
        <authorList>
            <person name="Zeman M."/>
            <person name="Kubasova T."/>
            <person name="Jahodarova E."/>
            <person name="Nykrynova M."/>
            <person name="Rychlik I."/>
        </authorList>
    </citation>
    <scope>NUCLEOTIDE SEQUENCE [LARGE SCALE GENOMIC DNA]</scope>
    <source>
        <strain evidence="5">ET39</strain>
    </source>
</reference>
<dbReference type="PANTHER" id="PTHR13779:SF7">
    <property type="entry name" value="ATPASE WRNIP1"/>
    <property type="match status" value="1"/>
</dbReference>
<evidence type="ECO:0000313" key="4">
    <source>
        <dbReference type="EMBL" id="MDM8157340.1"/>
    </source>
</evidence>
<reference evidence="4 5" key="1">
    <citation type="submission" date="2023-06" db="EMBL/GenBank/DDBJ databases">
        <title>Identification and characterization of horizontal gene transfer across gut microbiota members of farm animals based on homology search.</title>
        <authorList>
            <person name="Schwarzerova J."/>
            <person name="Nykrynova M."/>
            <person name="Jureckova K."/>
            <person name="Cejkova D."/>
            <person name="Rychlik I."/>
        </authorList>
    </citation>
    <scope>NUCLEOTIDE SEQUENCE [LARGE SCALE GENOMIC DNA]</scope>
    <source>
        <strain evidence="4 5">ET39</strain>
    </source>
</reference>
<dbReference type="InterPro" id="IPR032423">
    <property type="entry name" value="AAA_assoc_2"/>
</dbReference>
<sequence>MKEPLAYRMRPQTLDEVIGQQHLIGKHGVLRRCAEEKTLFSMIFYGAPGMGKTTLAIVLANEVNLPYRIFNAVNGTKKELDALFAEAKMFPGFVLIVDEVHRLNKDKQDLLLPHVENGSITLIGATTANPLHSINPAIRSRCHLFEVRTLSDEDIATAIRRALKSPKGYDGRVTMEADAMDFIARQSCGDVRYALNLTELAVTLAKDQTVTLELLKSIPSVHSQRSFKGDDGHYDLVSAFQKSIRGSDVDAALYYLALLIESGDMDSIERRLLVIAYEDVGLGNPAAVARTVQAIDAAKRIGFPEGRIPLSMAVIDLALSPKSRSAETAIDQAMQAARQRSCPIPDYLKFTPTALQEEDRYDYGMPQLWPNIQYLPDTWKDASFYSPGNQGKYERALAENYQRLKQIPRSTNLRLLKKKLKKS</sequence>